<gene>
    <name evidence="2" type="ORF">CHIRRI_LOCUS10636</name>
</gene>
<reference evidence="2" key="1">
    <citation type="submission" date="2022-01" db="EMBL/GenBank/DDBJ databases">
        <authorList>
            <person name="King R."/>
        </authorList>
    </citation>
    <scope>NUCLEOTIDE SEQUENCE</scope>
</reference>
<dbReference type="EMBL" id="OU895879">
    <property type="protein sequence ID" value="CAG9807790.1"/>
    <property type="molecule type" value="Genomic_DNA"/>
</dbReference>
<reference evidence="2" key="2">
    <citation type="submission" date="2022-10" db="EMBL/GenBank/DDBJ databases">
        <authorList>
            <consortium name="ENA_rothamsted_submissions"/>
            <consortium name="culmorum"/>
            <person name="King R."/>
        </authorList>
    </citation>
    <scope>NUCLEOTIDE SEQUENCE</scope>
</reference>
<dbReference type="Proteomes" id="UP001153620">
    <property type="component" value="Chromosome 3"/>
</dbReference>
<protein>
    <submittedName>
        <fullName evidence="2">Uncharacterized protein</fullName>
    </submittedName>
</protein>
<evidence type="ECO:0000313" key="2">
    <source>
        <dbReference type="EMBL" id="CAG9807790.1"/>
    </source>
</evidence>
<feature type="region of interest" description="Disordered" evidence="1">
    <location>
        <begin position="59"/>
        <end position="90"/>
    </location>
</feature>
<proteinExistence type="predicted"/>
<organism evidence="2 3">
    <name type="scientific">Chironomus riparius</name>
    <dbReference type="NCBI Taxonomy" id="315576"/>
    <lineage>
        <taxon>Eukaryota</taxon>
        <taxon>Metazoa</taxon>
        <taxon>Ecdysozoa</taxon>
        <taxon>Arthropoda</taxon>
        <taxon>Hexapoda</taxon>
        <taxon>Insecta</taxon>
        <taxon>Pterygota</taxon>
        <taxon>Neoptera</taxon>
        <taxon>Endopterygota</taxon>
        <taxon>Diptera</taxon>
        <taxon>Nematocera</taxon>
        <taxon>Chironomoidea</taxon>
        <taxon>Chironomidae</taxon>
        <taxon>Chironominae</taxon>
        <taxon>Chironomus</taxon>
    </lineage>
</organism>
<evidence type="ECO:0000313" key="3">
    <source>
        <dbReference type="Proteomes" id="UP001153620"/>
    </source>
</evidence>
<name>A0A9N9WXK0_9DIPT</name>
<feature type="compositionally biased region" description="Polar residues" evidence="1">
    <location>
        <begin position="1"/>
        <end position="12"/>
    </location>
</feature>
<keyword evidence="3" id="KW-1185">Reference proteome</keyword>
<evidence type="ECO:0000256" key="1">
    <source>
        <dbReference type="SAM" id="MobiDB-lite"/>
    </source>
</evidence>
<feature type="region of interest" description="Disordered" evidence="1">
    <location>
        <begin position="1"/>
        <end position="20"/>
    </location>
</feature>
<dbReference type="AlphaFoldDB" id="A0A9N9WXK0"/>
<sequence length="90" mass="10146">MPNIQVEISSKTEGSKKITTEIQSNSLPDLLASLKKSKAETNSVLTEIVENRKSLNIRDDIKRSTNEDEESDENDEHDDDLDATNKKQKT</sequence>
<feature type="compositionally biased region" description="Acidic residues" evidence="1">
    <location>
        <begin position="67"/>
        <end position="82"/>
    </location>
</feature>
<accession>A0A9N9WXK0</accession>